<dbReference type="GO" id="GO:0008800">
    <property type="term" value="F:beta-lactamase activity"/>
    <property type="evidence" value="ECO:0007669"/>
    <property type="project" value="UniProtKB-UniRule"/>
</dbReference>
<gene>
    <name evidence="9" type="ORF">EL18_00519</name>
</gene>
<evidence type="ECO:0000313" key="10">
    <source>
        <dbReference type="Proteomes" id="UP000053675"/>
    </source>
</evidence>
<dbReference type="GO" id="GO:0046677">
    <property type="term" value="P:response to antibiotic"/>
    <property type="evidence" value="ECO:0007669"/>
    <property type="project" value="UniProtKB-UniRule"/>
</dbReference>
<dbReference type="PROSITE" id="PS00146">
    <property type="entry name" value="BETA_LACTAMASE_A"/>
    <property type="match status" value="1"/>
</dbReference>
<keyword evidence="10" id="KW-1185">Reference proteome</keyword>
<protein>
    <recommendedName>
        <fullName evidence="3 6">Beta-lactamase</fullName>
        <ecNumber evidence="3 6">3.5.2.6</ecNumber>
    </recommendedName>
</protein>
<dbReference type="InterPro" id="IPR023650">
    <property type="entry name" value="Beta-lactam_class-A_AS"/>
</dbReference>
<dbReference type="PRINTS" id="PR00118">
    <property type="entry name" value="BLACTAMASEA"/>
</dbReference>
<dbReference type="OrthoDB" id="9784149at2"/>
<evidence type="ECO:0000256" key="2">
    <source>
        <dbReference type="ARBA" id="ARBA00009009"/>
    </source>
</evidence>
<evidence type="ECO:0000256" key="6">
    <source>
        <dbReference type="RuleBase" id="RU361140"/>
    </source>
</evidence>
<dbReference type="Pfam" id="PF13354">
    <property type="entry name" value="Beta-lactamase2"/>
    <property type="match status" value="1"/>
</dbReference>
<dbReference type="PATRIC" id="fig|472175.3.peg.538"/>
<organism evidence="9 10">
    <name type="scientific">Nitratireductor basaltis</name>
    <dbReference type="NCBI Taxonomy" id="472175"/>
    <lineage>
        <taxon>Bacteria</taxon>
        <taxon>Pseudomonadati</taxon>
        <taxon>Pseudomonadota</taxon>
        <taxon>Alphaproteobacteria</taxon>
        <taxon>Hyphomicrobiales</taxon>
        <taxon>Phyllobacteriaceae</taxon>
        <taxon>Nitratireductor</taxon>
    </lineage>
</organism>
<evidence type="ECO:0000256" key="7">
    <source>
        <dbReference type="SAM" id="MobiDB-lite"/>
    </source>
</evidence>
<evidence type="ECO:0000259" key="8">
    <source>
        <dbReference type="Pfam" id="PF13354"/>
    </source>
</evidence>
<reference evidence="9 10" key="1">
    <citation type="submission" date="2014-05" db="EMBL/GenBank/DDBJ databases">
        <title>Draft Genome Sequence of Nitratireductor basaltis Strain UMTGB225, A Marine Bacterium Isolated from Green Barrel Tunicate.</title>
        <authorList>
            <person name="Gan H.Y."/>
        </authorList>
    </citation>
    <scope>NUCLEOTIDE SEQUENCE [LARGE SCALE GENOMIC DNA]</scope>
    <source>
        <strain evidence="9 10">UMTGB225</strain>
    </source>
</reference>
<dbReference type="RefSeq" id="WP_036479478.1">
    <property type="nucleotide sequence ID" value="NZ_JMQM01000001.1"/>
</dbReference>
<dbReference type="eggNOG" id="COG2367">
    <property type="taxonomic scope" value="Bacteria"/>
</dbReference>
<dbReference type="Gene3D" id="3.40.710.10">
    <property type="entry name" value="DD-peptidase/beta-lactamase superfamily"/>
    <property type="match status" value="1"/>
</dbReference>
<dbReference type="InterPro" id="IPR045155">
    <property type="entry name" value="Beta-lactam_cat"/>
</dbReference>
<dbReference type="Proteomes" id="UP000053675">
    <property type="component" value="Unassembled WGS sequence"/>
</dbReference>
<dbReference type="SUPFAM" id="SSF56601">
    <property type="entry name" value="beta-lactamase/transpeptidase-like"/>
    <property type="match status" value="1"/>
</dbReference>
<dbReference type="NCBIfam" id="NF033103">
    <property type="entry name" value="bla_class_A"/>
    <property type="match status" value="1"/>
</dbReference>
<dbReference type="STRING" id="472175.EL18_00519"/>
<comment type="similarity">
    <text evidence="2 6">Belongs to the class-A beta-lactamase family.</text>
</comment>
<dbReference type="PANTHER" id="PTHR35333:SF3">
    <property type="entry name" value="BETA-LACTAMASE-TYPE TRANSPEPTIDASE FOLD CONTAINING PROTEIN"/>
    <property type="match status" value="1"/>
</dbReference>
<dbReference type="EC" id="3.5.2.6" evidence="3 6"/>
<dbReference type="GO" id="GO:0030655">
    <property type="term" value="P:beta-lactam antibiotic catabolic process"/>
    <property type="evidence" value="ECO:0007669"/>
    <property type="project" value="InterPro"/>
</dbReference>
<dbReference type="PANTHER" id="PTHR35333">
    <property type="entry name" value="BETA-LACTAMASE"/>
    <property type="match status" value="1"/>
</dbReference>
<comment type="caution">
    <text evidence="9">The sequence shown here is derived from an EMBL/GenBank/DDBJ whole genome shotgun (WGS) entry which is preliminary data.</text>
</comment>
<evidence type="ECO:0000313" key="9">
    <source>
        <dbReference type="EMBL" id="KFB09503.1"/>
    </source>
</evidence>
<dbReference type="PROSITE" id="PS51318">
    <property type="entry name" value="TAT"/>
    <property type="match status" value="1"/>
</dbReference>
<name>A0A084U967_9HYPH</name>
<sequence length="295" mass="32219">MSMSMTRRDFCAGMAAVASGTLFSPLGATAGDRLAEKLAATEREIGGRLGATIIDTHTGRRWLHRADERFPMNSTFKAFAAAAVLARVDRGEEDFKRQVPIRREDISNYAPVTERRIGGYMSLFELCEAATTMSDNTAANLITDSLGGPEGWTQFMRSIGDDVSRLDRKEPDMTEGRPGDPRDTTTPSAITASLQTLTFGDVLQPASREQFRRWLLDNKVGQPLFRSVLPSDWVIGDRTGAGGHATRGIVSVIWPAQRRPVLATVYVTQTRGRMADRNRAIAGIGTVMVEAINAA</sequence>
<proteinExistence type="inferred from homology"/>
<feature type="domain" description="Beta-lactamase class A catalytic" evidence="8">
    <location>
        <begin position="52"/>
        <end position="266"/>
    </location>
</feature>
<dbReference type="InterPro" id="IPR012338">
    <property type="entry name" value="Beta-lactam/transpept-like"/>
</dbReference>
<dbReference type="EMBL" id="JMQM01000001">
    <property type="protein sequence ID" value="KFB09503.1"/>
    <property type="molecule type" value="Genomic_DNA"/>
</dbReference>
<dbReference type="AlphaFoldDB" id="A0A084U967"/>
<feature type="compositionally biased region" description="Basic and acidic residues" evidence="7">
    <location>
        <begin position="163"/>
        <end position="183"/>
    </location>
</feature>
<evidence type="ECO:0000256" key="4">
    <source>
        <dbReference type="ARBA" id="ARBA00022801"/>
    </source>
</evidence>
<dbReference type="InterPro" id="IPR006311">
    <property type="entry name" value="TAT_signal"/>
</dbReference>
<dbReference type="InterPro" id="IPR000871">
    <property type="entry name" value="Beta-lactam_class-A"/>
</dbReference>
<evidence type="ECO:0000256" key="1">
    <source>
        <dbReference type="ARBA" id="ARBA00001526"/>
    </source>
</evidence>
<keyword evidence="5 6" id="KW-0046">Antibiotic resistance</keyword>
<comment type="catalytic activity">
    <reaction evidence="1 6">
        <text>a beta-lactam + H2O = a substituted beta-amino acid</text>
        <dbReference type="Rhea" id="RHEA:20401"/>
        <dbReference type="ChEBI" id="CHEBI:15377"/>
        <dbReference type="ChEBI" id="CHEBI:35627"/>
        <dbReference type="ChEBI" id="CHEBI:140347"/>
        <dbReference type="EC" id="3.5.2.6"/>
    </reaction>
</comment>
<feature type="region of interest" description="Disordered" evidence="7">
    <location>
        <begin position="163"/>
        <end position="187"/>
    </location>
</feature>
<accession>A0A084U967</accession>
<evidence type="ECO:0000256" key="5">
    <source>
        <dbReference type="ARBA" id="ARBA00023251"/>
    </source>
</evidence>
<evidence type="ECO:0000256" key="3">
    <source>
        <dbReference type="ARBA" id="ARBA00012865"/>
    </source>
</evidence>
<keyword evidence="4 6" id="KW-0378">Hydrolase</keyword>